<dbReference type="InterPro" id="IPR036388">
    <property type="entry name" value="WH-like_DNA-bd_sf"/>
</dbReference>
<dbReference type="EMBL" id="JACCKI010000008">
    <property type="protein sequence ID" value="NZA05468.1"/>
    <property type="molecule type" value="Genomic_DNA"/>
</dbReference>
<dbReference type="PROSITE" id="PS50949">
    <property type="entry name" value="HTH_GNTR"/>
    <property type="match status" value="1"/>
</dbReference>
<reference evidence="7 9" key="1">
    <citation type="submission" date="2017-01" db="EMBL/GenBank/DDBJ databases">
        <title>In silico prediction, in vitro antibacterial spectrum and physicochemical properties of a putative bacteriocin produced by Lactobacillus rhamnosus strain L156.4.</title>
        <authorList>
            <person name="Silveira A.M."/>
            <person name="Monteiro A.S."/>
            <person name="Santos V.L."/>
            <person name="Nicoli J.R."/>
            <person name="Azevedo V."/>
            <person name="Soares S.C."/>
            <person name="Castro-Oliveira L."/>
            <person name="Dias-Souza M.V."/>
            <person name="Nardi R.M."/>
        </authorList>
    </citation>
    <scope>NUCLEOTIDE SEQUENCE [LARGE SCALE GENOMIC DNA]</scope>
    <source>
        <strain evidence="7 9">L156.4</strain>
    </source>
</reference>
<dbReference type="Pfam" id="PF00392">
    <property type="entry name" value="GntR"/>
    <property type="match status" value="1"/>
</dbReference>
<evidence type="ECO:0000313" key="9">
    <source>
        <dbReference type="Proteomes" id="UP000189067"/>
    </source>
</evidence>
<evidence type="ECO:0000313" key="12">
    <source>
        <dbReference type="Proteomes" id="UP000552935"/>
    </source>
</evidence>
<dbReference type="Gene3D" id="1.10.10.10">
    <property type="entry name" value="Winged helix-like DNA-binding domain superfamily/Winged helix DNA-binding domain"/>
    <property type="match status" value="1"/>
</dbReference>
<comment type="caution">
    <text evidence="5">The sequence shown here is derived from an EMBL/GenBank/DDBJ whole genome shotgun (WGS) entry which is preliminary data.</text>
</comment>
<evidence type="ECO:0000256" key="2">
    <source>
        <dbReference type="ARBA" id="ARBA00023125"/>
    </source>
</evidence>
<dbReference type="SUPFAM" id="SSF46785">
    <property type="entry name" value="Winged helix' DNA-binding domain"/>
    <property type="match status" value="1"/>
</dbReference>
<evidence type="ECO:0000313" key="8">
    <source>
        <dbReference type="EMBL" id="THC79486.1"/>
    </source>
</evidence>
<keyword evidence="3" id="KW-0804">Transcription</keyword>
<dbReference type="Proteomes" id="UP000307517">
    <property type="component" value="Unassembled WGS sequence"/>
</dbReference>
<dbReference type="SMART" id="SM00345">
    <property type="entry name" value="HTH_GNTR"/>
    <property type="match status" value="1"/>
</dbReference>
<evidence type="ECO:0000256" key="1">
    <source>
        <dbReference type="ARBA" id="ARBA00023015"/>
    </source>
</evidence>
<sequence>MRLTIDLASKVPLYQQIRDAIVNGIATGTLANGTVLPSIRALGNELGVNLHTVNKAYQALQQEGFVVIQRGRGAVVQSRGAPEQAVENVLRPALEKVVAEAVARNLDRSTVHKMIDQLYDQLTGSEDR</sequence>
<dbReference type="InterPro" id="IPR036390">
    <property type="entry name" value="WH_DNA-bd_sf"/>
</dbReference>
<dbReference type="CDD" id="cd07377">
    <property type="entry name" value="WHTH_GntR"/>
    <property type="match status" value="1"/>
</dbReference>
<reference evidence="5 11" key="3">
    <citation type="submission" date="2020-06" db="EMBL/GenBank/DDBJ databases">
        <title>Lactobacillus rhamnosus QC,genome.</title>
        <authorList>
            <person name="Yi H."/>
            <person name="Jin M."/>
        </authorList>
    </citation>
    <scope>NUCLEOTIDE SEQUENCE [LARGE SCALE GENOMIC DNA]</scope>
    <source>
        <strain evidence="5 11">QC</strain>
    </source>
</reference>
<evidence type="ECO:0000313" key="10">
    <source>
        <dbReference type="Proteomes" id="UP000307517"/>
    </source>
</evidence>
<dbReference type="Proteomes" id="UP000552935">
    <property type="component" value="Unassembled WGS sequence"/>
</dbReference>
<dbReference type="RefSeq" id="WP_005686116.1">
    <property type="nucleotide sequence ID" value="NZ_BSWG01000093.1"/>
</dbReference>
<accession>A0A0E3CLK9</accession>
<dbReference type="eggNOG" id="COG1725">
    <property type="taxonomic scope" value="Bacteria"/>
</dbReference>
<reference evidence="6 12" key="4">
    <citation type="submission" date="2020-07" db="EMBL/GenBank/DDBJ databases">
        <title>Organ Donor 1.</title>
        <authorList>
            <person name="Marsh A.J."/>
            <person name="Azcarate-Peril M.A."/>
        </authorList>
    </citation>
    <scope>NUCLEOTIDE SEQUENCE [LARGE SCALE GENOMIC DNA]</scope>
    <source>
        <strain evidence="6 12">AMC0712</strain>
    </source>
</reference>
<protein>
    <submittedName>
        <fullName evidence="5">GntR family transcriptional regulator</fullName>
    </submittedName>
</protein>
<accession>A0A2A5L641</accession>
<dbReference type="GO" id="GO:0003677">
    <property type="term" value="F:DNA binding"/>
    <property type="evidence" value="ECO:0007669"/>
    <property type="project" value="UniProtKB-KW"/>
</dbReference>
<keyword evidence="1" id="KW-0805">Transcription regulation</keyword>
<name>A0A0E3CLK9_LACRH</name>
<dbReference type="PANTHER" id="PTHR38445">
    <property type="entry name" value="HTH-TYPE TRANSCRIPTIONAL REPRESSOR YTRA"/>
    <property type="match status" value="1"/>
</dbReference>
<dbReference type="AlphaFoldDB" id="A0A0E3CLK9"/>
<feature type="domain" description="HTH gntR-type" evidence="4">
    <location>
        <begin position="11"/>
        <end position="79"/>
    </location>
</feature>
<dbReference type="STRING" id="47715.AWJ15_07015"/>
<dbReference type="EMBL" id="MTJY01000045">
    <property type="protein sequence ID" value="ONN74227.1"/>
    <property type="molecule type" value="Genomic_DNA"/>
</dbReference>
<keyword evidence="2" id="KW-0238">DNA-binding</keyword>
<dbReference type="GO" id="GO:0003700">
    <property type="term" value="F:DNA-binding transcription factor activity"/>
    <property type="evidence" value="ECO:0007669"/>
    <property type="project" value="InterPro"/>
</dbReference>
<organism evidence="5 11">
    <name type="scientific">Lacticaseibacillus rhamnosus</name>
    <name type="common">Lactobacillus rhamnosus</name>
    <dbReference type="NCBI Taxonomy" id="47715"/>
    <lineage>
        <taxon>Bacteria</taxon>
        <taxon>Bacillati</taxon>
        <taxon>Bacillota</taxon>
        <taxon>Bacilli</taxon>
        <taxon>Lactobacillales</taxon>
        <taxon>Lactobacillaceae</taxon>
        <taxon>Lacticaseibacillus</taxon>
    </lineage>
</organism>
<evidence type="ECO:0000313" key="11">
    <source>
        <dbReference type="Proteomes" id="UP000542889"/>
    </source>
</evidence>
<dbReference type="EMBL" id="JABXWP010000011">
    <property type="protein sequence ID" value="NVO88590.1"/>
    <property type="molecule type" value="Genomic_DNA"/>
</dbReference>
<evidence type="ECO:0000313" key="5">
    <source>
        <dbReference type="EMBL" id="NVO88590.1"/>
    </source>
</evidence>
<reference evidence="8 10" key="2">
    <citation type="submission" date="2019-04" db="EMBL/GenBank/DDBJ databases">
        <title>Genome Announcement to Ensure Probiotic Safety of Lactobacillus rhamnosus UBLR-58.</title>
        <authorList>
            <person name="Sulthana A."/>
            <person name="Lakshmi S.G."/>
            <person name="Madempudi R.S."/>
        </authorList>
    </citation>
    <scope>NUCLEOTIDE SEQUENCE [LARGE SCALE GENOMIC DNA]</scope>
    <source>
        <strain evidence="8 10">UBLR-58</strain>
    </source>
</reference>
<dbReference type="InterPro" id="IPR000524">
    <property type="entry name" value="Tscrpt_reg_HTH_GntR"/>
</dbReference>
<dbReference type="OrthoDB" id="9808770at2"/>
<gene>
    <name evidence="7" type="ORF">BWR10_11185</name>
    <name evidence="8" type="ORF">E6L36_03125</name>
    <name evidence="6" type="ORF">H0N82_10295</name>
    <name evidence="5" type="ORF">HWN39_08725</name>
</gene>
<dbReference type="EMBL" id="SSHM01000001">
    <property type="protein sequence ID" value="THC79486.1"/>
    <property type="molecule type" value="Genomic_DNA"/>
</dbReference>
<dbReference type="Proteomes" id="UP000542889">
    <property type="component" value="Unassembled WGS sequence"/>
</dbReference>
<dbReference type="PANTHER" id="PTHR38445:SF12">
    <property type="entry name" value="GNTR-FAMILY TRANSCRIPTIONAL REGULATOR"/>
    <property type="match status" value="1"/>
</dbReference>
<evidence type="ECO:0000259" key="4">
    <source>
        <dbReference type="PROSITE" id="PS50949"/>
    </source>
</evidence>
<evidence type="ECO:0000256" key="3">
    <source>
        <dbReference type="ARBA" id="ARBA00023163"/>
    </source>
</evidence>
<proteinExistence type="predicted"/>
<evidence type="ECO:0000313" key="6">
    <source>
        <dbReference type="EMBL" id="NZA05468.1"/>
    </source>
</evidence>
<evidence type="ECO:0000313" key="7">
    <source>
        <dbReference type="EMBL" id="ONN74227.1"/>
    </source>
</evidence>
<dbReference type="Proteomes" id="UP000189067">
    <property type="component" value="Unassembled WGS sequence"/>
</dbReference>